<dbReference type="GO" id="GO:0008270">
    <property type="term" value="F:zinc ion binding"/>
    <property type="evidence" value="ECO:0007669"/>
    <property type="project" value="InterPro"/>
</dbReference>
<feature type="compositionally biased region" description="Basic and acidic residues" evidence="4">
    <location>
        <begin position="94"/>
        <end position="171"/>
    </location>
</feature>
<dbReference type="Pfam" id="PF00132">
    <property type="entry name" value="Hexapep"/>
    <property type="match status" value="1"/>
</dbReference>
<sequence>MATFTAMNGGASSPKALVDANGASSVAQRAGSADLAHGPVPPPEQRPREPSSSDVSPTHGTNQGWAAAGGPGSDRPLYSSAAYPETESSHKRKRSDDSTEDSRDLSIRVNTQHDEPRRERVRLSEPRERDLYEQDQRDRDYQTYSDEHRDRDRERDRESWYSPRDSRDERQPYSQPASAVPDSAQTEEQMGEALRRATEQDYPQTSPDGDDRSIVYPGQYSSDHRRDGVIQSDAKKRKRNFSNRTKTGCMTCRRRKKKCDETKPECTNCLKGGFVCAGYPPQRGSWPKPENKVQTIQIESKDPSYKPPGAYGMPQQASFSTQQPSLMQQKREPLPSHRVQPLLRIEPPQGRPVHTDDDRLTASTLPSASVASPETGKLSALSTAYTSAPANVFPTPVSAAPLPFPERGLKEYQRVPPLHDLTRTEPPELTPQSTTLPHIQIMGATRTNSPIISTPQSSTVQTTAQLALSHTNQYSSPAAPTTAPPPPPPAPAPAAIAAAAISNSLVRREKDEMLAERQYYPFDKELVLERERCNAALYRFNNSMNPTNGASPEERTRLFREILQPKLPIQLSPMQTLPVTHAGRVGDNVVVEAPFTCDYGYNIHIGKNTVIGRNCTIVDACEVIIGNNVVIGPNVSFYTTTMTTDPTRRNGAKGACQGQRIVIEDDVFIGGSVVILGGVKIGRGTTVGAMSLVTKVYIFFGLLLLLVCPLYACNELT</sequence>
<comment type="similarity">
    <text evidence="1">Belongs to the transferase hexapeptide repeat family.</text>
</comment>
<dbReference type="SMART" id="SM00066">
    <property type="entry name" value="GAL4"/>
    <property type="match status" value="1"/>
</dbReference>
<feature type="transmembrane region" description="Helical" evidence="5">
    <location>
        <begin position="696"/>
        <end position="713"/>
    </location>
</feature>
<feature type="compositionally biased region" description="Polar residues" evidence="4">
    <location>
        <begin position="315"/>
        <end position="328"/>
    </location>
</feature>
<evidence type="ECO:0000313" key="8">
    <source>
        <dbReference type="Proteomes" id="UP000241462"/>
    </source>
</evidence>
<evidence type="ECO:0000256" key="2">
    <source>
        <dbReference type="ARBA" id="ARBA00022679"/>
    </source>
</evidence>
<dbReference type="InterPro" id="IPR051159">
    <property type="entry name" value="Hexapeptide_acetyltransf"/>
</dbReference>
<accession>A0A2T3A6R2</accession>
<keyword evidence="2" id="KW-0808">Transferase</keyword>
<proteinExistence type="inferred from homology"/>
<feature type="compositionally biased region" description="Pro residues" evidence="4">
    <location>
        <begin position="482"/>
        <end position="491"/>
    </location>
</feature>
<protein>
    <recommendedName>
        <fullName evidence="6">Zn(2)-C6 fungal-type domain-containing protein</fullName>
    </recommendedName>
</protein>
<feature type="compositionally biased region" description="Polar residues" evidence="4">
    <location>
        <begin position="361"/>
        <end position="372"/>
    </location>
</feature>
<dbReference type="InterPro" id="IPR001138">
    <property type="entry name" value="Zn2Cys6_DnaBD"/>
</dbReference>
<feature type="region of interest" description="Disordered" evidence="4">
    <location>
        <begin position="280"/>
        <end position="375"/>
    </location>
</feature>
<evidence type="ECO:0000313" key="7">
    <source>
        <dbReference type="EMBL" id="PSR83896.1"/>
    </source>
</evidence>
<dbReference type="Pfam" id="PF12464">
    <property type="entry name" value="Mac"/>
    <property type="match status" value="1"/>
</dbReference>
<dbReference type="InterPro" id="IPR011004">
    <property type="entry name" value="Trimer_LpxA-like_sf"/>
</dbReference>
<feature type="compositionally biased region" description="Polar residues" evidence="4">
    <location>
        <begin position="172"/>
        <end position="188"/>
    </location>
</feature>
<dbReference type="PANTHER" id="PTHR23416:SF76">
    <property type="entry name" value="ZN(II)2CYS6 TRANSCRIPTION FACTOR (EUROFUNG)"/>
    <property type="match status" value="1"/>
</dbReference>
<evidence type="ECO:0000256" key="3">
    <source>
        <dbReference type="ARBA" id="ARBA00023242"/>
    </source>
</evidence>
<keyword evidence="5" id="KW-0472">Membrane</keyword>
<dbReference type="OrthoDB" id="25818at2759"/>
<dbReference type="SMART" id="SM01266">
    <property type="entry name" value="Mac"/>
    <property type="match status" value="1"/>
</dbReference>
<dbReference type="Pfam" id="PF00172">
    <property type="entry name" value="Zn_clus"/>
    <property type="match status" value="1"/>
</dbReference>
<organism evidence="7 8">
    <name type="scientific">Coniella lustricola</name>
    <dbReference type="NCBI Taxonomy" id="2025994"/>
    <lineage>
        <taxon>Eukaryota</taxon>
        <taxon>Fungi</taxon>
        <taxon>Dikarya</taxon>
        <taxon>Ascomycota</taxon>
        <taxon>Pezizomycotina</taxon>
        <taxon>Sordariomycetes</taxon>
        <taxon>Sordariomycetidae</taxon>
        <taxon>Diaporthales</taxon>
        <taxon>Schizoparmaceae</taxon>
        <taxon>Coniella</taxon>
    </lineage>
</organism>
<dbReference type="GO" id="GO:0008374">
    <property type="term" value="F:O-acyltransferase activity"/>
    <property type="evidence" value="ECO:0007669"/>
    <property type="project" value="TreeGrafter"/>
</dbReference>
<feature type="domain" description="Zn(2)-C6 fungal-type" evidence="6">
    <location>
        <begin position="248"/>
        <end position="276"/>
    </location>
</feature>
<dbReference type="STRING" id="2025994.A0A2T3A6R2"/>
<dbReference type="PROSITE" id="PS00463">
    <property type="entry name" value="ZN2_CY6_FUNGAL_1"/>
    <property type="match status" value="1"/>
</dbReference>
<dbReference type="GO" id="GO:0016407">
    <property type="term" value="F:acetyltransferase activity"/>
    <property type="evidence" value="ECO:0007669"/>
    <property type="project" value="InterPro"/>
</dbReference>
<dbReference type="PROSITE" id="PS50048">
    <property type="entry name" value="ZN2_CY6_FUNGAL_2"/>
    <property type="match status" value="1"/>
</dbReference>
<evidence type="ECO:0000256" key="1">
    <source>
        <dbReference type="ARBA" id="ARBA00007274"/>
    </source>
</evidence>
<dbReference type="CDD" id="cd00067">
    <property type="entry name" value="GAL4"/>
    <property type="match status" value="1"/>
</dbReference>
<keyword evidence="5" id="KW-1133">Transmembrane helix</keyword>
<evidence type="ECO:0000259" key="6">
    <source>
        <dbReference type="PROSITE" id="PS50048"/>
    </source>
</evidence>
<evidence type="ECO:0000256" key="4">
    <source>
        <dbReference type="SAM" id="MobiDB-lite"/>
    </source>
</evidence>
<gene>
    <name evidence="7" type="ORF">BD289DRAFT_274660</name>
</gene>
<dbReference type="InParanoid" id="A0A2T3A6R2"/>
<dbReference type="Proteomes" id="UP000241462">
    <property type="component" value="Unassembled WGS sequence"/>
</dbReference>
<dbReference type="PANTHER" id="PTHR23416">
    <property type="entry name" value="SIALIC ACID SYNTHASE-RELATED"/>
    <property type="match status" value="1"/>
</dbReference>
<dbReference type="Gene3D" id="2.160.10.10">
    <property type="entry name" value="Hexapeptide repeat proteins"/>
    <property type="match status" value="1"/>
</dbReference>
<keyword evidence="5" id="KW-0812">Transmembrane</keyword>
<dbReference type="InterPro" id="IPR036864">
    <property type="entry name" value="Zn2-C6_fun-type_DNA-bd_sf"/>
</dbReference>
<dbReference type="InterPro" id="IPR001451">
    <property type="entry name" value="Hexapep"/>
</dbReference>
<keyword evidence="3" id="KW-0539">Nucleus</keyword>
<keyword evidence="8" id="KW-1185">Reference proteome</keyword>
<evidence type="ECO:0000256" key="5">
    <source>
        <dbReference type="SAM" id="Phobius"/>
    </source>
</evidence>
<feature type="region of interest" description="Disordered" evidence="4">
    <location>
        <begin position="1"/>
        <end position="243"/>
    </location>
</feature>
<dbReference type="SUPFAM" id="SSF57701">
    <property type="entry name" value="Zn2/Cys6 DNA-binding domain"/>
    <property type="match status" value="1"/>
</dbReference>
<reference evidence="7 8" key="1">
    <citation type="journal article" date="2018" name="Mycol. Prog.">
        <title>Coniella lustricola, a new species from submerged detritus.</title>
        <authorList>
            <person name="Raudabaugh D.B."/>
            <person name="Iturriaga T."/>
            <person name="Carver A."/>
            <person name="Mondo S."/>
            <person name="Pangilinan J."/>
            <person name="Lipzen A."/>
            <person name="He G."/>
            <person name="Amirebrahimi M."/>
            <person name="Grigoriev I.V."/>
            <person name="Miller A.N."/>
        </authorList>
    </citation>
    <scope>NUCLEOTIDE SEQUENCE [LARGE SCALE GENOMIC DNA]</scope>
    <source>
        <strain evidence="7 8">B22-T-1</strain>
    </source>
</reference>
<name>A0A2T3A6R2_9PEZI</name>
<dbReference type="EMBL" id="KZ678452">
    <property type="protein sequence ID" value="PSR83896.1"/>
    <property type="molecule type" value="Genomic_DNA"/>
</dbReference>
<dbReference type="GO" id="GO:0000981">
    <property type="term" value="F:DNA-binding transcription factor activity, RNA polymerase II-specific"/>
    <property type="evidence" value="ECO:0007669"/>
    <property type="project" value="InterPro"/>
</dbReference>
<feature type="region of interest" description="Disordered" evidence="4">
    <location>
        <begin position="472"/>
        <end position="491"/>
    </location>
</feature>
<dbReference type="Gene3D" id="4.10.240.10">
    <property type="entry name" value="Zn(2)-C6 fungal-type DNA-binding domain"/>
    <property type="match status" value="1"/>
</dbReference>
<dbReference type="AlphaFoldDB" id="A0A2T3A6R2"/>
<dbReference type="Pfam" id="PF14602">
    <property type="entry name" value="Hexapep_2"/>
    <property type="match status" value="1"/>
</dbReference>
<feature type="compositionally biased region" description="Polar residues" evidence="4">
    <location>
        <begin position="54"/>
        <end position="64"/>
    </location>
</feature>
<dbReference type="CDD" id="cd03357">
    <property type="entry name" value="LbH_MAT_GAT"/>
    <property type="match status" value="1"/>
</dbReference>
<dbReference type="InterPro" id="IPR024688">
    <property type="entry name" value="Mac_dom"/>
</dbReference>
<dbReference type="SUPFAM" id="SSF51161">
    <property type="entry name" value="Trimeric LpxA-like enzymes"/>
    <property type="match status" value="1"/>
</dbReference>